<organism evidence="1 2">
    <name type="scientific">Trichothecium roseum</name>
    <dbReference type="NCBI Taxonomy" id="47278"/>
    <lineage>
        <taxon>Eukaryota</taxon>
        <taxon>Fungi</taxon>
        <taxon>Dikarya</taxon>
        <taxon>Ascomycota</taxon>
        <taxon>Pezizomycotina</taxon>
        <taxon>Sordariomycetes</taxon>
        <taxon>Hypocreomycetidae</taxon>
        <taxon>Hypocreales</taxon>
        <taxon>Hypocreales incertae sedis</taxon>
        <taxon>Trichothecium</taxon>
    </lineage>
</organism>
<keyword evidence="2" id="KW-1185">Reference proteome</keyword>
<evidence type="ECO:0000313" key="1">
    <source>
        <dbReference type="EMBL" id="KAI9901126.1"/>
    </source>
</evidence>
<protein>
    <submittedName>
        <fullName evidence="1">Uncharacterized protein</fullName>
    </submittedName>
</protein>
<accession>A0ACC0V405</accession>
<reference evidence="1" key="1">
    <citation type="submission" date="2022-10" db="EMBL/GenBank/DDBJ databases">
        <title>Complete Genome of Trichothecium roseum strain YXFP-22015, a Plant Pathogen Isolated from Citrus.</title>
        <authorList>
            <person name="Wang Y."/>
            <person name="Zhu L."/>
        </authorList>
    </citation>
    <scope>NUCLEOTIDE SEQUENCE</scope>
    <source>
        <strain evidence="1">YXFP-22015</strain>
    </source>
</reference>
<dbReference type="EMBL" id="CM047942">
    <property type="protein sequence ID" value="KAI9901126.1"/>
    <property type="molecule type" value="Genomic_DNA"/>
</dbReference>
<name>A0ACC0V405_9HYPO</name>
<evidence type="ECO:0000313" key="2">
    <source>
        <dbReference type="Proteomes" id="UP001163324"/>
    </source>
</evidence>
<gene>
    <name evidence="1" type="ORF">N3K66_002943</name>
</gene>
<proteinExistence type="predicted"/>
<comment type="caution">
    <text evidence="1">The sequence shown here is derived from an EMBL/GenBank/DDBJ whole genome shotgun (WGS) entry which is preliminary data.</text>
</comment>
<dbReference type="Proteomes" id="UP001163324">
    <property type="component" value="Chromosome 3"/>
</dbReference>
<sequence>MMPFSSAGIGGPTVDPNLTLDLTGEGCPFVELELRVDINAPVDHDVVGGHNFPSDPDFTISEDPDVTISDDPDMTVSDVKDEDQVAVEHDTFHPGEEYEQFEQYTQGIDYCIDGYDQTPHTQEQPANLPEARDDVYGTFSRPIDVPNQPLGREFPGHLAHDEHMALGGDLDVCLPTFYLQEDETDQVTEEYGKLPLGFTRDPAENAIHEVDLFPTLTQDPKAAPPNEHWTTAFNFFHNGGGEGYPYHEYMHLDEPLNLEAEPEQGRQTLRVTDRSYRCMLYCDENGENIIDWYGAVAEPGHPLWPLLDKLPFLMPHPELGHDGEKVVVHKYDDAAEGFRYLLRAVEGGAWVDYEGFPVVENDALWIVNAEQTTDTSE</sequence>